<sequence>MAGAPVFVPISAEDVTAEWVQNVVLKGHIKEPFRVVDHTVSTVTKSDDREGFTSLMVKTETKTQVEGEEEPRTFNLYVKLFPPNEQHRAMVRTLNVFQRESHVYENFLRQIRDSQSGVGSPLEPLWPKCYYTYFDVAQNLGVVVLENLKVSGYQLMDRKVGLDRAHICLAMKAFARSHALSYHVKTTQGVEEYLLKNPVLLTDPMESVSGMIEFQLGLIPRTLSSTRDQREPLDEVLRIYYDTFFQYLKQLKNPLTISDYTFDELKADFEDFRKLGVAMMCFFVFGLTMEGKDLPNLEQMDEEPAKMVEKYVTEFEARPISAISESRLMDLMEDAMAHGVI</sequence>
<protein>
    <submittedName>
        <fullName evidence="1">Uncharacterized protein</fullName>
    </submittedName>
</protein>
<dbReference type="AlphaFoldDB" id="A0A7R8ZPE0"/>
<evidence type="ECO:0000313" key="1">
    <source>
        <dbReference type="EMBL" id="CAD7229225.1"/>
    </source>
</evidence>
<name>A0A7R8ZPE0_9CRUS</name>
<dbReference type="InterPro" id="IPR004119">
    <property type="entry name" value="EcKL"/>
</dbReference>
<proteinExistence type="predicted"/>
<dbReference type="PANTHER" id="PTHR11012:SF30">
    <property type="entry name" value="PROTEIN KINASE-LIKE DOMAIN-CONTAINING"/>
    <property type="match status" value="1"/>
</dbReference>
<dbReference type="PANTHER" id="PTHR11012">
    <property type="entry name" value="PROTEIN KINASE-LIKE DOMAIN-CONTAINING"/>
    <property type="match status" value="1"/>
</dbReference>
<dbReference type="OrthoDB" id="6608536at2759"/>
<reference evidence="1" key="1">
    <citation type="submission" date="2020-11" db="EMBL/GenBank/DDBJ databases">
        <authorList>
            <person name="Tran Van P."/>
        </authorList>
    </citation>
    <scope>NUCLEOTIDE SEQUENCE</scope>
</reference>
<dbReference type="EMBL" id="OB661943">
    <property type="protein sequence ID" value="CAD7229225.1"/>
    <property type="molecule type" value="Genomic_DNA"/>
</dbReference>
<accession>A0A7R8ZPE0</accession>
<organism evidence="1">
    <name type="scientific">Cyprideis torosa</name>
    <dbReference type="NCBI Taxonomy" id="163714"/>
    <lineage>
        <taxon>Eukaryota</taxon>
        <taxon>Metazoa</taxon>
        <taxon>Ecdysozoa</taxon>
        <taxon>Arthropoda</taxon>
        <taxon>Crustacea</taxon>
        <taxon>Oligostraca</taxon>
        <taxon>Ostracoda</taxon>
        <taxon>Podocopa</taxon>
        <taxon>Podocopida</taxon>
        <taxon>Cytherocopina</taxon>
        <taxon>Cytheroidea</taxon>
        <taxon>Cytherideidae</taxon>
        <taxon>Cyprideis</taxon>
    </lineage>
</organism>
<dbReference type="Pfam" id="PF02958">
    <property type="entry name" value="EcKL"/>
    <property type="match status" value="1"/>
</dbReference>
<gene>
    <name evidence="1" type="ORF">CTOB1V02_LOCUS7098</name>
</gene>